<dbReference type="GeneID" id="107272542"/>
<dbReference type="AlphaFoldDB" id="A0AAJ7RR26"/>
<evidence type="ECO:0000256" key="6">
    <source>
        <dbReference type="ARBA" id="ARBA00023212"/>
    </source>
</evidence>
<evidence type="ECO:0000256" key="7">
    <source>
        <dbReference type="PROSITE-ProRule" id="PRU00221"/>
    </source>
</evidence>
<comment type="similarity">
    <text evidence="2">Belongs to the WD repeat EMAP family.</text>
</comment>
<dbReference type="Pfam" id="PF23409">
    <property type="entry name" value="Beta-prop_EML"/>
    <property type="match status" value="1"/>
</dbReference>
<feature type="region of interest" description="Disordered" evidence="8">
    <location>
        <begin position="142"/>
        <end position="177"/>
    </location>
</feature>
<dbReference type="SUPFAM" id="SSF89837">
    <property type="entry name" value="Doublecortin (DC)"/>
    <property type="match status" value="2"/>
</dbReference>
<dbReference type="PROSITE" id="PS50294">
    <property type="entry name" value="WD_REPEATS_REGION"/>
    <property type="match status" value="1"/>
</dbReference>
<feature type="compositionally biased region" description="Acidic residues" evidence="8">
    <location>
        <begin position="79"/>
        <end position="93"/>
    </location>
</feature>
<name>A0AAJ7RR26_CEPCN</name>
<accession>A0AAJ7RR26</accession>
<dbReference type="InterPro" id="IPR050630">
    <property type="entry name" value="WD_repeat_EMAP"/>
</dbReference>
<dbReference type="SUPFAM" id="SSF50998">
    <property type="entry name" value="Quinoprotein alcohol dehydrogenase-like"/>
    <property type="match status" value="1"/>
</dbReference>
<dbReference type="Pfam" id="PF23414">
    <property type="entry name" value="Beta-prop_EML_2"/>
    <property type="match status" value="1"/>
</dbReference>
<sequence length="1132" mass="123370">MIATQAVSRANSHLGQYKGGERMIGSGTGAGSNDTNGQGGGMDALSVGVNSEGQEAPRRDGSPQAQHTMSTGMPSAGVDSDDDVDDVDEEDDGTGAAGREGMTVATSASASTVAALTGDLPGAGMGMGLGMGMGVAEGGSGGGMGGYWRQSRPSSPRMLPPEQPESRPKSRHEPAPARYNNLGYWRARRVTFYKNGDPYFPGVEFRFKPGRDIGSLEALLDRLSLRLDLPRGARHIFSMDGDRKLSLDELEDGASYVVSSYKTFKPASYGKKSNTWYASSSVGGPGRSGGGTGNVVGPGGSVGGGWSRPPAVASLSRKASISEEAPPPGGGKPSSGRVIRIVNNLDHTVQCRVLLNLRTSQPFEEVLEDLGQVLKMNGAKRMFTVTGQEVRSFSQLRNEFADVDTFYLGAAPGIGISTVTGSPARRSRSRGPSTVVEDIGRQRRARSKSRPRALYVPESEVVRVNGACSSVTREACMSRCTVATPCTDLSADYSVVEVLREEPARVTIRGLRRTFYPPSHLPPVDNSPPEKKLQLEWVYGYRGTDTRRNLWVLPSGELLYYVAAVAVLYDREENAQRHYIGHTEDITCMEVHPSRELVASGQKAGRHRKAQPHVRIWSTETLLTLYVFGMSEFQIGVSALAFSQLNGGSYVLAVDSGREAILSVWQWQWGHLLGKVATLQEDLTGAAFHPLDDNLLITHGRGHLTFWNRRKDGFFERTDIIKPPSRTHVTSIQFEQDGDVVTADSDGFITVYSVDADGAYFVRMEFEAHNKGISSLVMLSEGTLLSGGEKDRKIAAWDSLQNYKRITDTKLPESVGGVRSIYPQRPGRNDGNVYVGTTRNNILEGSLQRRFNQVVFGHGRQLWGLAVHPDDEVFATAGHDKNIALWRRHKLVWTTQVGFECICIAFHPFGVALAAGSSEGHLLVLASDTGAAVATLRVCGSPLSCIGYNPTGEIIAMGSQNGSVYLFRVSRDGFSYKKSNKIRGAQPLVQLDWSSDSRFLQTVTQDYDLVFWDIKALSSEKSPLVMKDVKWYTHNCTVGYMVSGMWNNRYYPLTTVLTTSSRSAAHDMLVSGDAEGYLRLFRYPCTSTKAEYAEEKVYSSQVATARFLYNDQNVVTVGGTDAALMLWELVDE</sequence>
<feature type="compositionally biased region" description="Low complexity" evidence="8">
    <location>
        <begin position="97"/>
        <end position="109"/>
    </location>
</feature>
<dbReference type="RefSeq" id="XP_024945601.1">
    <property type="nucleotide sequence ID" value="XM_025089833.1"/>
</dbReference>
<dbReference type="FunFam" id="2.130.10.10:FF:000477">
    <property type="entry name" value="Echinoderm microtubule-associated protein-like CG42247"/>
    <property type="match status" value="1"/>
</dbReference>
<dbReference type="RefSeq" id="XP_024945600.1">
    <property type="nucleotide sequence ID" value="XM_025089832.1"/>
</dbReference>
<dbReference type="Gene3D" id="3.10.20.230">
    <property type="entry name" value="Doublecortin domain"/>
    <property type="match status" value="2"/>
</dbReference>
<dbReference type="Pfam" id="PF03451">
    <property type="entry name" value="HELP"/>
    <property type="match status" value="1"/>
</dbReference>
<dbReference type="PROSITE" id="PS50309">
    <property type="entry name" value="DC"/>
    <property type="match status" value="2"/>
</dbReference>
<evidence type="ECO:0000313" key="18">
    <source>
        <dbReference type="RefSeq" id="XP_024945600.1"/>
    </source>
</evidence>
<evidence type="ECO:0000256" key="8">
    <source>
        <dbReference type="SAM" id="MobiDB-lite"/>
    </source>
</evidence>
<evidence type="ECO:0000259" key="9">
    <source>
        <dbReference type="PROSITE" id="PS50309"/>
    </source>
</evidence>
<evidence type="ECO:0000256" key="5">
    <source>
        <dbReference type="ARBA" id="ARBA00022737"/>
    </source>
</evidence>
<dbReference type="GO" id="GO:0072686">
    <property type="term" value="C:mitotic spindle"/>
    <property type="evidence" value="ECO:0007669"/>
    <property type="project" value="TreeGrafter"/>
</dbReference>
<dbReference type="Gene3D" id="2.130.10.10">
    <property type="entry name" value="YVTN repeat-like/Quinoprotein amine dehydrogenase"/>
    <property type="match status" value="2"/>
</dbReference>
<dbReference type="FunFam" id="3.10.20.230:FF:000009">
    <property type="entry name" value="Echinoderm microtubule-associated protein-like CG42247"/>
    <property type="match status" value="1"/>
</dbReference>
<feature type="region of interest" description="Disordered" evidence="8">
    <location>
        <begin position="281"/>
        <end position="337"/>
    </location>
</feature>
<dbReference type="GO" id="GO:0008017">
    <property type="term" value="F:microtubule binding"/>
    <property type="evidence" value="ECO:0007669"/>
    <property type="project" value="TreeGrafter"/>
</dbReference>
<dbReference type="GO" id="GO:0035556">
    <property type="term" value="P:intracellular signal transduction"/>
    <property type="evidence" value="ECO:0007669"/>
    <property type="project" value="InterPro"/>
</dbReference>
<feature type="repeat" description="WD" evidence="7">
    <location>
        <begin position="855"/>
        <end position="886"/>
    </location>
</feature>
<feature type="region of interest" description="Disordered" evidence="8">
    <location>
        <begin position="1"/>
        <end position="109"/>
    </location>
</feature>
<reference evidence="11 12" key="1">
    <citation type="submission" date="2025-04" db="UniProtKB">
        <authorList>
            <consortium name="RefSeq"/>
        </authorList>
    </citation>
    <scope>IDENTIFICATION</scope>
</reference>
<evidence type="ECO:0000256" key="3">
    <source>
        <dbReference type="ARBA" id="ARBA00022490"/>
    </source>
</evidence>
<dbReference type="InterPro" id="IPR011047">
    <property type="entry name" value="Quinoprotein_ADH-like_sf"/>
</dbReference>
<feature type="compositionally biased region" description="Basic residues" evidence="8">
    <location>
        <begin position="442"/>
        <end position="451"/>
    </location>
</feature>
<dbReference type="SMART" id="SM00537">
    <property type="entry name" value="DCX"/>
    <property type="match status" value="1"/>
</dbReference>
<dbReference type="RefSeq" id="XP_024945598.1">
    <property type="nucleotide sequence ID" value="XM_025089830.1"/>
</dbReference>
<feature type="region of interest" description="Disordered" evidence="8">
    <location>
        <begin position="419"/>
        <end position="452"/>
    </location>
</feature>
<dbReference type="InterPro" id="IPR036322">
    <property type="entry name" value="WD40_repeat_dom_sf"/>
</dbReference>
<evidence type="ECO:0000313" key="15">
    <source>
        <dbReference type="RefSeq" id="XP_024945597.1"/>
    </source>
</evidence>
<keyword evidence="4 7" id="KW-0853">WD repeat</keyword>
<evidence type="ECO:0000256" key="4">
    <source>
        <dbReference type="ARBA" id="ARBA00022574"/>
    </source>
</evidence>
<dbReference type="InterPro" id="IPR055439">
    <property type="entry name" value="Beta-prop_EML_1st"/>
</dbReference>
<dbReference type="SUPFAM" id="SSF50978">
    <property type="entry name" value="WD40 repeat-like"/>
    <property type="match status" value="1"/>
</dbReference>
<evidence type="ECO:0000313" key="13">
    <source>
        <dbReference type="RefSeq" id="XP_024945595.1"/>
    </source>
</evidence>
<dbReference type="RefSeq" id="XP_024945597.1">
    <property type="nucleotide sequence ID" value="XM_025089829.1"/>
</dbReference>
<dbReference type="SMART" id="SM00320">
    <property type="entry name" value="WD40"/>
    <property type="match status" value="9"/>
</dbReference>
<dbReference type="Proteomes" id="UP000694920">
    <property type="component" value="Unplaced"/>
</dbReference>
<dbReference type="PANTHER" id="PTHR13720:SF55">
    <property type="entry name" value="ECHINODERM MICROTUBULE-ASSOCIATED PROTEIN-LIKE CG42247"/>
    <property type="match status" value="1"/>
</dbReference>
<evidence type="ECO:0000313" key="17">
    <source>
        <dbReference type="RefSeq" id="XP_024945599.1"/>
    </source>
</evidence>
<organism evidence="10 15">
    <name type="scientific">Cephus cinctus</name>
    <name type="common">Wheat stem sawfly</name>
    <dbReference type="NCBI Taxonomy" id="211228"/>
    <lineage>
        <taxon>Eukaryota</taxon>
        <taxon>Metazoa</taxon>
        <taxon>Ecdysozoa</taxon>
        <taxon>Arthropoda</taxon>
        <taxon>Hexapoda</taxon>
        <taxon>Insecta</taxon>
        <taxon>Pterygota</taxon>
        <taxon>Neoptera</taxon>
        <taxon>Endopterygota</taxon>
        <taxon>Hymenoptera</taxon>
        <taxon>Cephoidea</taxon>
        <taxon>Cephidae</taxon>
        <taxon>Cephus</taxon>
    </lineage>
</organism>
<keyword evidence="10" id="KW-1185">Reference proteome</keyword>
<dbReference type="RefSeq" id="XP_024945594.1">
    <property type="nucleotide sequence ID" value="XM_025089826.1"/>
</dbReference>
<feature type="domain" description="Doublecortin" evidence="9">
    <location>
        <begin position="337"/>
        <end position="406"/>
    </location>
</feature>
<gene>
    <name evidence="11 12 13 14 15 16 17 18 19" type="primary">LOC107272542</name>
</gene>
<keyword evidence="5" id="KW-0677">Repeat</keyword>
<dbReference type="RefSeq" id="XP_024945595.1">
    <property type="nucleotide sequence ID" value="XM_025089827.1"/>
</dbReference>
<keyword evidence="3" id="KW-0963">Cytoplasm</keyword>
<dbReference type="PANTHER" id="PTHR13720">
    <property type="entry name" value="WD-40 REPEAT PROTEIN"/>
    <property type="match status" value="1"/>
</dbReference>
<evidence type="ECO:0000313" key="16">
    <source>
        <dbReference type="RefSeq" id="XP_024945598.1"/>
    </source>
</evidence>
<evidence type="ECO:0000313" key="11">
    <source>
        <dbReference type="RefSeq" id="XP_015605278.1"/>
    </source>
</evidence>
<feature type="compositionally biased region" description="Polar residues" evidence="8">
    <location>
        <begin position="1"/>
        <end position="14"/>
    </location>
</feature>
<feature type="compositionally biased region" description="Basic and acidic residues" evidence="8">
    <location>
        <begin position="164"/>
        <end position="175"/>
    </location>
</feature>
<evidence type="ECO:0000256" key="2">
    <source>
        <dbReference type="ARBA" id="ARBA00006489"/>
    </source>
</evidence>
<feature type="compositionally biased region" description="Polar residues" evidence="8">
    <location>
        <begin position="63"/>
        <end position="73"/>
    </location>
</feature>
<dbReference type="InterPro" id="IPR005108">
    <property type="entry name" value="HELP"/>
</dbReference>
<protein>
    <submittedName>
        <fullName evidence="11 12">Echinoderm microtubule-associated protein-like CG42247 isoform X1</fullName>
    </submittedName>
</protein>
<dbReference type="RefSeq" id="XP_024945599.1">
    <property type="nucleotide sequence ID" value="XM_025089831.1"/>
</dbReference>
<dbReference type="InterPro" id="IPR036572">
    <property type="entry name" value="Doublecortin_dom_sf"/>
</dbReference>
<proteinExistence type="inferred from homology"/>
<dbReference type="CTD" id="39617"/>
<dbReference type="RefSeq" id="XP_015605278.1">
    <property type="nucleotide sequence ID" value="XM_015749792.2"/>
</dbReference>
<dbReference type="RefSeq" id="XP_024945596.1">
    <property type="nucleotide sequence ID" value="XM_025089828.1"/>
</dbReference>
<comment type="subcellular location">
    <subcellularLocation>
        <location evidence="1">Cytoplasm</location>
        <location evidence="1">Cytoskeleton</location>
    </subcellularLocation>
</comment>
<feature type="domain" description="Doublecortin" evidence="9">
    <location>
        <begin position="188"/>
        <end position="270"/>
    </location>
</feature>
<dbReference type="FunFam" id="3.10.20.230:FF:000018">
    <property type="entry name" value="Echinoderm microtubule-associated protein-like CG42247"/>
    <property type="match status" value="1"/>
</dbReference>
<dbReference type="InterPro" id="IPR055442">
    <property type="entry name" value="Beta-prop_EML-like_2nd"/>
</dbReference>
<dbReference type="GO" id="GO:0000226">
    <property type="term" value="P:microtubule cytoskeleton organization"/>
    <property type="evidence" value="ECO:0007669"/>
    <property type="project" value="TreeGrafter"/>
</dbReference>
<dbReference type="Pfam" id="PF03607">
    <property type="entry name" value="DCX"/>
    <property type="match status" value="1"/>
</dbReference>
<evidence type="ECO:0000256" key="1">
    <source>
        <dbReference type="ARBA" id="ARBA00004245"/>
    </source>
</evidence>
<evidence type="ECO:0000313" key="19">
    <source>
        <dbReference type="RefSeq" id="XP_024945601.1"/>
    </source>
</evidence>
<dbReference type="InterPro" id="IPR003533">
    <property type="entry name" value="Doublecortin_dom"/>
</dbReference>
<keyword evidence="6" id="KW-0206">Cytoskeleton</keyword>
<evidence type="ECO:0000313" key="10">
    <source>
        <dbReference type="Proteomes" id="UP000694920"/>
    </source>
</evidence>
<dbReference type="InterPro" id="IPR001680">
    <property type="entry name" value="WD40_rpt"/>
</dbReference>
<feature type="repeat" description="WD" evidence="7">
    <location>
        <begin position="766"/>
        <end position="798"/>
    </location>
</feature>
<feature type="compositionally biased region" description="Gly residues" evidence="8">
    <location>
        <begin position="283"/>
        <end position="306"/>
    </location>
</feature>
<dbReference type="PROSITE" id="PS50082">
    <property type="entry name" value="WD_REPEATS_2"/>
    <property type="match status" value="2"/>
</dbReference>
<dbReference type="KEGG" id="ccin:107272542"/>
<dbReference type="InterPro" id="IPR015943">
    <property type="entry name" value="WD40/YVTN_repeat-like_dom_sf"/>
</dbReference>
<evidence type="ECO:0000313" key="12">
    <source>
        <dbReference type="RefSeq" id="XP_024945594.1"/>
    </source>
</evidence>
<evidence type="ECO:0000313" key="14">
    <source>
        <dbReference type="RefSeq" id="XP_024945596.1"/>
    </source>
</evidence>